<dbReference type="Proteomes" id="UP000001989">
    <property type="component" value="Chromosome"/>
</dbReference>
<dbReference type="KEGG" id="swi:Swit_3016"/>
<dbReference type="InterPro" id="IPR027843">
    <property type="entry name" value="DUF4440"/>
</dbReference>
<dbReference type="Gene3D" id="3.10.450.50">
    <property type="match status" value="1"/>
</dbReference>
<evidence type="ECO:0000313" key="3">
    <source>
        <dbReference type="Proteomes" id="UP000001989"/>
    </source>
</evidence>
<dbReference type="AlphaFoldDB" id="A0A9J9LFN3"/>
<evidence type="ECO:0000313" key="2">
    <source>
        <dbReference type="EMBL" id="ABQ69366.1"/>
    </source>
</evidence>
<dbReference type="InterPro" id="IPR032710">
    <property type="entry name" value="NTF2-like_dom_sf"/>
</dbReference>
<gene>
    <name evidence="2" type="ordered locus">Swit_3016</name>
</gene>
<dbReference type="Pfam" id="PF14534">
    <property type="entry name" value="DUF4440"/>
    <property type="match status" value="1"/>
</dbReference>
<accession>A0A9J9LFN3</accession>
<proteinExistence type="predicted"/>
<dbReference type="SUPFAM" id="SSF54427">
    <property type="entry name" value="NTF2-like"/>
    <property type="match status" value="1"/>
</dbReference>
<evidence type="ECO:0000259" key="1">
    <source>
        <dbReference type="Pfam" id="PF14534"/>
    </source>
</evidence>
<dbReference type="EMBL" id="CP000699">
    <property type="protein sequence ID" value="ABQ69366.1"/>
    <property type="molecule type" value="Genomic_DNA"/>
</dbReference>
<protein>
    <recommendedName>
        <fullName evidence="1">DUF4440 domain-containing protein</fullName>
    </recommendedName>
</protein>
<dbReference type="OrthoDB" id="5383110at2"/>
<sequence>MAQDFAAQALAMEDRRFRAMAASDIAELDAVLADDLHYTHANGMVEDKAEFLRKITSGERDYRAVGLIGRTVSPQPGFTAIFGQIDVEVMRTTGLLLNRLDYTAIYRDGDPRLFAWSAVKTLGRE</sequence>
<name>A0A9J9LFN3_RHIWR</name>
<keyword evidence="3" id="KW-1185">Reference proteome</keyword>
<feature type="domain" description="DUF4440" evidence="1">
    <location>
        <begin position="11"/>
        <end position="107"/>
    </location>
</feature>
<reference evidence="2 3" key="1">
    <citation type="journal article" date="2010" name="J. Bacteriol.">
        <title>Genome sequence of the dioxin-mineralizing bacterium Sphingomonas wittichii RW1.</title>
        <authorList>
            <person name="Miller T.R."/>
            <person name="Delcher A.L."/>
            <person name="Salzberg S.L."/>
            <person name="Saunders E."/>
            <person name="Detter J.C."/>
            <person name="Halden R.U."/>
        </authorList>
    </citation>
    <scope>NUCLEOTIDE SEQUENCE [LARGE SCALE GENOMIC DNA]</scope>
    <source>
        <strain evidence="3">DSM 6014 / CCUG 31198 / JCM 15750 / NBRC 105917 / EY 4224 / RW1</strain>
    </source>
</reference>
<organism evidence="2 3">
    <name type="scientific">Rhizorhabdus wittichii (strain DSM 6014 / CCUG 31198 / JCM 15750 / NBRC 105917 / EY 4224 / RW1)</name>
    <name type="common">Sphingomonas wittichii</name>
    <dbReference type="NCBI Taxonomy" id="392499"/>
    <lineage>
        <taxon>Bacteria</taxon>
        <taxon>Pseudomonadati</taxon>
        <taxon>Pseudomonadota</taxon>
        <taxon>Alphaproteobacteria</taxon>
        <taxon>Sphingomonadales</taxon>
        <taxon>Sphingomonadaceae</taxon>
        <taxon>Rhizorhabdus</taxon>
    </lineage>
</organism>